<dbReference type="NCBIfam" id="NF001750">
    <property type="entry name" value="PRK00476.1"/>
    <property type="match status" value="1"/>
</dbReference>
<dbReference type="InterPro" id="IPR012340">
    <property type="entry name" value="NA-bd_OB-fold"/>
</dbReference>
<dbReference type="STRING" id="857566.A0A1E3PIQ6"/>
<dbReference type="Gene3D" id="2.40.50.140">
    <property type="entry name" value="Nucleic acid-binding proteins"/>
    <property type="match status" value="1"/>
</dbReference>
<feature type="domain" description="Aminoacyl-transfer RNA synthetases class-II family profile" evidence="7">
    <location>
        <begin position="176"/>
        <end position="634"/>
    </location>
</feature>
<dbReference type="OrthoDB" id="439710at2759"/>
<dbReference type="InterPro" id="IPR006195">
    <property type="entry name" value="aa-tRNA-synth_II"/>
</dbReference>
<dbReference type="GO" id="GO:0005739">
    <property type="term" value="C:mitochondrion"/>
    <property type="evidence" value="ECO:0007669"/>
    <property type="project" value="TreeGrafter"/>
</dbReference>
<evidence type="ECO:0000256" key="4">
    <source>
        <dbReference type="ARBA" id="ARBA00022840"/>
    </source>
</evidence>
<dbReference type="NCBIfam" id="TIGR00459">
    <property type="entry name" value="aspS_bact"/>
    <property type="match status" value="1"/>
</dbReference>
<evidence type="ECO:0000313" key="9">
    <source>
        <dbReference type="Proteomes" id="UP000095009"/>
    </source>
</evidence>
<keyword evidence="5" id="KW-0648">Protein biosynthesis</keyword>
<dbReference type="Gene3D" id="3.30.930.10">
    <property type="entry name" value="Bira Bifunctional Protein, Domain 2"/>
    <property type="match status" value="1"/>
</dbReference>
<keyword evidence="3" id="KW-0547">Nucleotide-binding</keyword>
<evidence type="ECO:0000259" key="7">
    <source>
        <dbReference type="PROSITE" id="PS50862"/>
    </source>
</evidence>
<dbReference type="AlphaFoldDB" id="A0A1E3PIQ6"/>
<evidence type="ECO:0000256" key="5">
    <source>
        <dbReference type="ARBA" id="ARBA00022917"/>
    </source>
</evidence>
<dbReference type="GO" id="GO:0004815">
    <property type="term" value="F:aspartate-tRNA ligase activity"/>
    <property type="evidence" value="ECO:0007669"/>
    <property type="project" value="TreeGrafter"/>
</dbReference>
<dbReference type="Gene3D" id="3.30.1360.30">
    <property type="entry name" value="GAD-like domain"/>
    <property type="match status" value="1"/>
</dbReference>
<dbReference type="HAMAP" id="MF_00044">
    <property type="entry name" value="Asp_tRNA_synth_type1"/>
    <property type="match status" value="1"/>
</dbReference>
<dbReference type="SUPFAM" id="SSF55681">
    <property type="entry name" value="Class II aaRS and biotin synthetases"/>
    <property type="match status" value="1"/>
</dbReference>
<sequence>MRSKKSNSDIDTINEYKSKPEELQPPVFEDIIARFQFDRSTHSVDSILVNAATLAQTGEEIIINGWVDRKPKKRSKTLTFSKLRDVNNDILQLVDTNYPSISRTLKNESAISVRGFMELNPEAPSDSPAYDFKVTAIQVLNEASIIGSQLSPTDTKNWPQEYRYLQLRQPYFQQSIRLRSKVMSICRSVLDSRGFLEIETPLLFKSTPEGAREFLVPTRKRGLMYALPQSPQQYKQLLMASGVNRYYQIAKCFRDENLRQDRQPEFTQLDLEMSFSNGSDVMAIVQEVVFNVWKRGINKNLLTLDKDTRKLIKSDGVFSPLTYYEALTKFGIDKPDLRYELELITLKEYVAAMPNAEFSVFEVLKLPKESQKISENSCICPLEKTLLDRKEYKSRVPNMVRITSDNMTTWHQEFASVQGIQFSETKIDLMLDKVNVQPGDVLFGSTRQEFPYENPTPLGRLRQLAIKEFPEQNLRGFVHETDRLECVVGSKDIFIASWVVDFPLFNPNEISESSADGFPVYDYQNLVSTHHPFTMAQSRDCALLERQPLKVRGQHYDLVINGTEVGGGSTRIHDTQLQDYIFQKILKITNAHELFGHLLRALGTGCPPHAGLAIGFDRMIAMLRGTDSIRDVIPFPKTITGADPMIGSPSRVVASQVKDYYIQVTEKPLKN</sequence>
<dbReference type="PANTHER" id="PTHR22594">
    <property type="entry name" value="ASPARTYL/LYSYL-TRNA SYNTHETASE"/>
    <property type="match status" value="1"/>
</dbReference>
<dbReference type="PANTHER" id="PTHR22594:SF5">
    <property type="entry name" value="ASPARTATE--TRNA LIGASE, MITOCHONDRIAL"/>
    <property type="match status" value="1"/>
</dbReference>
<reference evidence="8 9" key="1">
    <citation type="journal article" date="2016" name="Proc. Natl. Acad. Sci. U.S.A.">
        <title>Comparative genomics of biotechnologically important yeasts.</title>
        <authorList>
            <person name="Riley R."/>
            <person name="Haridas S."/>
            <person name="Wolfe K.H."/>
            <person name="Lopes M.R."/>
            <person name="Hittinger C.T."/>
            <person name="Goeker M."/>
            <person name="Salamov A.A."/>
            <person name="Wisecaver J.H."/>
            <person name="Long T.M."/>
            <person name="Calvey C.H."/>
            <person name="Aerts A.L."/>
            <person name="Barry K.W."/>
            <person name="Choi C."/>
            <person name="Clum A."/>
            <person name="Coughlan A.Y."/>
            <person name="Deshpande S."/>
            <person name="Douglass A.P."/>
            <person name="Hanson S.J."/>
            <person name="Klenk H.-P."/>
            <person name="LaButti K.M."/>
            <person name="Lapidus A."/>
            <person name="Lindquist E.A."/>
            <person name="Lipzen A.M."/>
            <person name="Meier-Kolthoff J.P."/>
            <person name="Ohm R.A."/>
            <person name="Otillar R.P."/>
            <person name="Pangilinan J.L."/>
            <person name="Peng Y."/>
            <person name="Rokas A."/>
            <person name="Rosa C.A."/>
            <person name="Scheuner C."/>
            <person name="Sibirny A.A."/>
            <person name="Slot J.C."/>
            <person name="Stielow J.B."/>
            <person name="Sun H."/>
            <person name="Kurtzman C.P."/>
            <person name="Blackwell M."/>
            <person name="Grigoriev I.V."/>
            <person name="Jeffries T.W."/>
        </authorList>
    </citation>
    <scope>NUCLEOTIDE SEQUENCE [LARGE SCALE GENOMIC DNA]</scope>
    <source>
        <strain evidence="8 9">DSM 6958</strain>
    </source>
</reference>
<dbReference type="InterPro" id="IPR002312">
    <property type="entry name" value="Asp/Asn-tRNA-synth_IIb"/>
</dbReference>
<evidence type="ECO:0000256" key="3">
    <source>
        <dbReference type="ARBA" id="ARBA00022741"/>
    </source>
</evidence>
<dbReference type="GO" id="GO:0006422">
    <property type="term" value="P:aspartyl-tRNA aminoacylation"/>
    <property type="evidence" value="ECO:0007669"/>
    <property type="project" value="TreeGrafter"/>
</dbReference>
<gene>
    <name evidence="8" type="ORF">NADFUDRAFT_59808</name>
</gene>
<keyword evidence="2" id="KW-0436">Ligase</keyword>
<dbReference type="PRINTS" id="PR01042">
    <property type="entry name" value="TRNASYNTHASP"/>
</dbReference>
<evidence type="ECO:0000256" key="6">
    <source>
        <dbReference type="ARBA" id="ARBA00023146"/>
    </source>
</evidence>
<name>A0A1E3PIQ6_9ASCO</name>
<keyword evidence="4" id="KW-0067">ATP-binding</keyword>
<evidence type="ECO:0000256" key="1">
    <source>
        <dbReference type="ARBA" id="ARBA00006303"/>
    </source>
</evidence>
<dbReference type="SUPFAM" id="SSF50249">
    <property type="entry name" value="Nucleic acid-binding proteins"/>
    <property type="match status" value="1"/>
</dbReference>
<dbReference type="Proteomes" id="UP000095009">
    <property type="component" value="Unassembled WGS sequence"/>
</dbReference>
<protein>
    <recommendedName>
        <fullName evidence="7">Aminoacyl-transfer RNA synthetases class-II family profile domain-containing protein</fullName>
    </recommendedName>
</protein>
<dbReference type="InterPro" id="IPR004524">
    <property type="entry name" value="Asp-tRNA-ligase_1"/>
</dbReference>
<evidence type="ECO:0000256" key="2">
    <source>
        <dbReference type="ARBA" id="ARBA00022598"/>
    </source>
</evidence>
<evidence type="ECO:0000313" key="8">
    <source>
        <dbReference type="EMBL" id="ODQ65299.1"/>
    </source>
</evidence>
<dbReference type="Pfam" id="PF00152">
    <property type="entry name" value="tRNA-synt_2"/>
    <property type="match status" value="1"/>
</dbReference>
<dbReference type="PROSITE" id="PS50862">
    <property type="entry name" value="AA_TRNA_LIGASE_II"/>
    <property type="match status" value="1"/>
</dbReference>
<dbReference type="InterPro" id="IPR045864">
    <property type="entry name" value="aa-tRNA-synth_II/BPL/LPL"/>
</dbReference>
<keyword evidence="9" id="KW-1185">Reference proteome</keyword>
<dbReference type="InterPro" id="IPR004364">
    <property type="entry name" value="Aa-tRNA-synt_II"/>
</dbReference>
<dbReference type="EMBL" id="KV454410">
    <property type="protein sequence ID" value="ODQ65299.1"/>
    <property type="molecule type" value="Genomic_DNA"/>
</dbReference>
<keyword evidence="6" id="KW-0030">Aminoacyl-tRNA synthetase</keyword>
<proteinExistence type="inferred from homology"/>
<dbReference type="GO" id="GO:0005524">
    <property type="term" value="F:ATP binding"/>
    <property type="evidence" value="ECO:0007669"/>
    <property type="project" value="UniProtKB-KW"/>
</dbReference>
<accession>A0A1E3PIQ6</accession>
<dbReference type="InterPro" id="IPR004115">
    <property type="entry name" value="GAD-like_sf"/>
</dbReference>
<organism evidence="8 9">
    <name type="scientific">Nadsonia fulvescens var. elongata DSM 6958</name>
    <dbReference type="NCBI Taxonomy" id="857566"/>
    <lineage>
        <taxon>Eukaryota</taxon>
        <taxon>Fungi</taxon>
        <taxon>Dikarya</taxon>
        <taxon>Ascomycota</taxon>
        <taxon>Saccharomycotina</taxon>
        <taxon>Dipodascomycetes</taxon>
        <taxon>Dipodascales</taxon>
        <taxon>Dipodascales incertae sedis</taxon>
        <taxon>Nadsonia</taxon>
    </lineage>
</organism>
<comment type="similarity">
    <text evidence="1">Belongs to the class-II aminoacyl-tRNA synthetase family. Type 1 subfamily.</text>
</comment>